<keyword evidence="1" id="KW-0472">Membrane</keyword>
<organism evidence="2 3">
    <name type="scientific">Cupriavidus respiraculi</name>
    <dbReference type="NCBI Taxonomy" id="195930"/>
    <lineage>
        <taxon>Bacteria</taxon>
        <taxon>Pseudomonadati</taxon>
        <taxon>Pseudomonadota</taxon>
        <taxon>Betaproteobacteria</taxon>
        <taxon>Burkholderiales</taxon>
        <taxon>Burkholderiaceae</taxon>
        <taxon>Cupriavidus</taxon>
    </lineage>
</organism>
<dbReference type="Pfam" id="PF04304">
    <property type="entry name" value="DUF454"/>
    <property type="match status" value="1"/>
</dbReference>
<dbReference type="InterPro" id="IPR007401">
    <property type="entry name" value="DUF454"/>
</dbReference>
<keyword evidence="1" id="KW-1133">Transmembrane helix</keyword>
<proteinExistence type="predicted"/>
<reference evidence="2 3" key="1">
    <citation type="submission" date="2021-08" db="EMBL/GenBank/DDBJ databases">
        <authorList>
            <person name="Peeters C."/>
        </authorList>
    </citation>
    <scope>NUCLEOTIDE SEQUENCE [LARGE SCALE GENOMIC DNA]</scope>
    <source>
        <strain evidence="2 3">LMG 21510</strain>
    </source>
</reference>
<name>A0ABN7YPJ4_9BURK</name>
<evidence type="ECO:0000313" key="3">
    <source>
        <dbReference type="Proteomes" id="UP000721236"/>
    </source>
</evidence>
<dbReference type="Proteomes" id="UP000721236">
    <property type="component" value="Unassembled WGS sequence"/>
</dbReference>
<accession>A0ABN7YPJ4</accession>
<dbReference type="PANTHER" id="PTHR35813:SF1">
    <property type="entry name" value="INNER MEMBRANE PROTEIN YBAN"/>
    <property type="match status" value="1"/>
</dbReference>
<comment type="caution">
    <text evidence="2">The sequence shown here is derived from an EMBL/GenBank/DDBJ whole genome shotgun (WGS) entry which is preliminary data.</text>
</comment>
<feature type="transmembrane region" description="Helical" evidence="1">
    <location>
        <begin position="20"/>
        <end position="39"/>
    </location>
</feature>
<dbReference type="RefSeq" id="WP_224042328.1">
    <property type="nucleotide sequence ID" value="NZ_CAJZAH010000002.1"/>
</dbReference>
<evidence type="ECO:0008006" key="4">
    <source>
        <dbReference type="Google" id="ProtNLM"/>
    </source>
</evidence>
<evidence type="ECO:0000256" key="1">
    <source>
        <dbReference type="SAM" id="Phobius"/>
    </source>
</evidence>
<keyword evidence="1" id="KW-0812">Transmembrane</keyword>
<sequence>MRTARPLPRSRRERVLRAVWAALGVFFLLLGFIGIFLPVLPTTPFVLLAAACFARGSERFHGWLMAHPRLGPLVHDWHVHRSIPLRAKCFAIATMWVSMGTTAWLLRGKPLAAVALLAIAAAVTAWLLWLPTRPRGGYREPAAGGARAERGPRQS</sequence>
<protein>
    <recommendedName>
        <fullName evidence="4">DUF454 domain-containing protein</fullName>
    </recommendedName>
</protein>
<dbReference type="PANTHER" id="PTHR35813">
    <property type="entry name" value="INNER MEMBRANE PROTEIN YBAN"/>
    <property type="match status" value="1"/>
</dbReference>
<gene>
    <name evidence="2" type="ORF">LMG21510_02860</name>
</gene>
<keyword evidence="3" id="KW-1185">Reference proteome</keyword>
<feature type="transmembrane region" description="Helical" evidence="1">
    <location>
        <begin position="112"/>
        <end position="130"/>
    </location>
</feature>
<dbReference type="EMBL" id="CAJZAH010000002">
    <property type="protein sequence ID" value="CAG9175399.1"/>
    <property type="molecule type" value="Genomic_DNA"/>
</dbReference>
<evidence type="ECO:0000313" key="2">
    <source>
        <dbReference type="EMBL" id="CAG9175399.1"/>
    </source>
</evidence>